<evidence type="ECO:0000256" key="1">
    <source>
        <dbReference type="ARBA" id="ARBA00004123"/>
    </source>
</evidence>
<reference evidence="7 8" key="1">
    <citation type="submission" date="2019-02" db="EMBL/GenBank/DDBJ databases">
        <title>Genome sequencing of the rare red list fungi Dentipellis fragilis.</title>
        <authorList>
            <person name="Buettner E."/>
            <person name="Kellner H."/>
        </authorList>
    </citation>
    <scope>NUCLEOTIDE SEQUENCE [LARGE SCALE GENOMIC DNA]</scope>
    <source>
        <strain evidence="7 8">DSM 105465</strain>
    </source>
</reference>
<protein>
    <submittedName>
        <fullName evidence="7">Uncharacterized protein</fullName>
    </submittedName>
</protein>
<feature type="compositionally biased region" description="Polar residues" evidence="6">
    <location>
        <begin position="131"/>
        <end position="141"/>
    </location>
</feature>
<name>A0A4Y9ZGI9_9AGAM</name>
<comment type="subcellular location">
    <subcellularLocation>
        <location evidence="2">Cytoplasm</location>
    </subcellularLocation>
    <subcellularLocation>
        <location evidence="1">Nucleus</location>
    </subcellularLocation>
</comment>
<sequence>MQASSVPSSPPSANDYLSPDLTAQLQNVGLRVRKSVTEGYATHRFTSAPSTSSRSFKRSATTPHLFTDKSPIFRSASDTLHAVYTENTRRPPPPSKLKRDRDLASIDDEADEEGELDAEKEKAVEHHLDSAQGTNAMTGGTPSARPMKPLRRTTRPFAQTQSMPATMFGLSQTDNSFNIKAAPAVAEEEEDWSTLNFPGAS</sequence>
<dbReference type="Proteomes" id="UP000298327">
    <property type="component" value="Unassembled WGS sequence"/>
</dbReference>
<evidence type="ECO:0000256" key="3">
    <source>
        <dbReference type="ARBA" id="ARBA00005459"/>
    </source>
</evidence>
<dbReference type="OrthoDB" id="4072855at2759"/>
<organism evidence="7 8">
    <name type="scientific">Dentipellis fragilis</name>
    <dbReference type="NCBI Taxonomy" id="205917"/>
    <lineage>
        <taxon>Eukaryota</taxon>
        <taxon>Fungi</taxon>
        <taxon>Dikarya</taxon>
        <taxon>Basidiomycota</taxon>
        <taxon>Agaricomycotina</taxon>
        <taxon>Agaricomycetes</taxon>
        <taxon>Russulales</taxon>
        <taxon>Hericiaceae</taxon>
        <taxon>Dentipellis</taxon>
    </lineage>
</organism>
<feature type="compositionally biased region" description="Basic and acidic residues" evidence="6">
    <location>
        <begin position="117"/>
        <end position="129"/>
    </location>
</feature>
<feature type="compositionally biased region" description="Polar residues" evidence="6">
    <location>
        <begin position="44"/>
        <end position="64"/>
    </location>
</feature>
<dbReference type="EMBL" id="SEOQ01000001">
    <property type="protein sequence ID" value="TFY72953.1"/>
    <property type="molecule type" value="Genomic_DNA"/>
</dbReference>
<comment type="caution">
    <text evidence="7">The sequence shown here is derived from an EMBL/GenBank/DDBJ whole genome shotgun (WGS) entry which is preliminary data.</text>
</comment>
<evidence type="ECO:0000313" key="7">
    <source>
        <dbReference type="EMBL" id="TFY72953.1"/>
    </source>
</evidence>
<dbReference type="Pfam" id="PF08591">
    <property type="entry name" value="RNR_inhib"/>
    <property type="match status" value="1"/>
</dbReference>
<gene>
    <name evidence="7" type="ORF">EVG20_g24</name>
</gene>
<dbReference type="AlphaFoldDB" id="A0A4Y9ZGI9"/>
<evidence type="ECO:0000256" key="2">
    <source>
        <dbReference type="ARBA" id="ARBA00004496"/>
    </source>
</evidence>
<comment type="similarity">
    <text evidence="3">Belongs to the DIF1/spd1 family.</text>
</comment>
<evidence type="ECO:0000313" key="8">
    <source>
        <dbReference type="Proteomes" id="UP000298327"/>
    </source>
</evidence>
<keyword evidence="4" id="KW-0963">Cytoplasm</keyword>
<evidence type="ECO:0000256" key="6">
    <source>
        <dbReference type="SAM" id="MobiDB-lite"/>
    </source>
</evidence>
<dbReference type="GO" id="GO:0005634">
    <property type="term" value="C:nucleus"/>
    <property type="evidence" value="ECO:0007669"/>
    <property type="project" value="UniProtKB-SubCell"/>
</dbReference>
<feature type="compositionally biased region" description="Acidic residues" evidence="6">
    <location>
        <begin position="105"/>
        <end position="116"/>
    </location>
</feature>
<accession>A0A4Y9ZGI9</accession>
<proteinExistence type="inferred from homology"/>
<dbReference type="GO" id="GO:0005737">
    <property type="term" value="C:cytoplasm"/>
    <property type="evidence" value="ECO:0007669"/>
    <property type="project" value="UniProtKB-SubCell"/>
</dbReference>
<feature type="region of interest" description="Disordered" evidence="6">
    <location>
        <begin position="40"/>
        <end position="149"/>
    </location>
</feature>
<keyword evidence="8" id="KW-1185">Reference proteome</keyword>
<evidence type="ECO:0000256" key="5">
    <source>
        <dbReference type="ARBA" id="ARBA00023242"/>
    </source>
</evidence>
<keyword evidence="5" id="KW-0539">Nucleus</keyword>
<evidence type="ECO:0000256" key="4">
    <source>
        <dbReference type="ARBA" id="ARBA00022490"/>
    </source>
</evidence>
<dbReference type="InterPro" id="IPR013900">
    <property type="entry name" value="RNR_inhibitor"/>
</dbReference>